<evidence type="ECO:0000313" key="2">
    <source>
        <dbReference type="EMBL" id="AHD23709.1"/>
    </source>
</evidence>
<proteinExistence type="predicted"/>
<organism evidence="3 4">
    <name type="scientific">Rhodococcus pyridinivorans SB3094</name>
    <dbReference type="NCBI Taxonomy" id="1435356"/>
    <lineage>
        <taxon>Bacteria</taxon>
        <taxon>Bacillati</taxon>
        <taxon>Actinomycetota</taxon>
        <taxon>Actinomycetes</taxon>
        <taxon>Mycobacteriales</taxon>
        <taxon>Nocardiaceae</taxon>
        <taxon>Rhodococcus</taxon>
    </lineage>
</organism>
<dbReference type="PATRIC" id="fig|1435356.3.peg.2163"/>
<dbReference type="KEGG" id="rpy:Y013_14915"/>
<dbReference type="EMBL" id="CP006996">
    <property type="protein sequence ID" value="AHD23709.1"/>
    <property type="molecule type" value="Genomic_DNA"/>
</dbReference>
<dbReference type="HOGENOM" id="CLU_3047475_0_0_11"/>
<accession>V9XP94</accession>
<dbReference type="Proteomes" id="UP000018781">
    <property type="component" value="Chromosome"/>
</dbReference>
<name>V9XP94_9NOCA</name>
<evidence type="ECO:0000256" key="1">
    <source>
        <dbReference type="SAM" id="MobiDB-lite"/>
    </source>
</evidence>
<evidence type="ECO:0000313" key="3">
    <source>
        <dbReference type="EMBL" id="AHD23795.1"/>
    </source>
</evidence>
<reference evidence="3 4" key="1">
    <citation type="journal article" date="2014" name="Genome Announc.">
        <title>Complete Genome of Rhodococcus pyridinivorans SB3094, a Methyl-Ethyl-Ketone-Degrading Bacterium Used for Bioaugmentation.</title>
        <authorList>
            <person name="Dueholm M.S."/>
            <person name="Albertsen M."/>
            <person name="D'Imperio S."/>
            <person name="Tale V.P."/>
            <person name="Lewis D."/>
            <person name="Nielsen P.H."/>
            <person name="Nielsen J.L."/>
        </authorList>
    </citation>
    <scope>NUCLEOTIDE SEQUENCE [LARGE SCALE GENOMIC DNA]</scope>
    <source>
        <strain evidence="3 4">SB3094</strain>
    </source>
</reference>
<sequence length="54" mass="5669">MDNPSLRTGADSGALSTSGIGPRIEQMRPIEVMCATLGTKVHDLPLDESDNLSA</sequence>
<protein>
    <submittedName>
        <fullName evidence="3">Uncharacterized protein</fullName>
    </submittedName>
</protein>
<dbReference type="AlphaFoldDB" id="V9XP94"/>
<dbReference type="KEGG" id="rpy:Y013_10795"/>
<evidence type="ECO:0000313" key="4">
    <source>
        <dbReference type="Proteomes" id="UP000018781"/>
    </source>
</evidence>
<dbReference type="EMBL" id="CP006996">
    <property type="protein sequence ID" value="AHD23795.1"/>
    <property type="molecule type" value="Genomic_DNA"/>
</dbReference>
<feature type="region of interest" description="Disordered" evidence="1">
    <location>
        <begin position="1"/>
        <end position="23"/>
    </location>
</feature>
<gene>
    <name evidence="2" type="ORF">Y013_10795</name>
    <name evidence="3" type="ORF">Y013_14915</name>
</gene>